<gene>
    <name evidence="1" type="ORF">HNP32_001871</name>
</gene>
<dbReference type="Gene3D" id="1.20.1290.30">
    <property type="match status" value="1"/>
</dbReference>
<proteinExistence type="predicted"/>
<evidence type="ECO:0000313" key="1">
    <source>
        <dbReference type="EMBL" id="MBB4798127.1"/>
    </source>
</evidence>
<dbReference type="AlphaFoldDB" id="A0A7W7IPJ9"/>
<reference evidence="1 2" key="1">
    <citation type="submission" date="2020-08" db="EMBL/GenBank/DDBJ databases">
        <title>Functional genomics of gut bacteria from endangered species of beetles.</title>
        <authorList>
            <person name="Carlos-Shanley C."/>
        </authorList>
    </citation>
    <scope>NUCLEOTIDE SEQUENCE [LARGE SCALE GENOMIC DNA]</scope>
    <source>
        <strain evidence="1 2">S00123</strain>
    </source>
</reference>
<dbReference type="EMBL" id="JACHKY010000003">
    <property type="protein sequence ID" value="MBB4798127.1"/>
    <property type="molecule type" value="Genomic_DNA"/>
</dbReference>
<dbReference type="Proteomes" id="UP000539957">
    <property type="component" value="Unassembled WGS sequence"/>
</dbReference>
<keyword evidence="2" id="KW-1185">Reference proteome</keyword>
<accession>A0A7W7IPJ9</accession>
<evidence type="ECO:0000313" key="2">
    <source>
        <dbReference type="Proteomes" id="UP000539957"/>
    </source>
</evidence>
<sequence length="256" mass="27577">MTDPVRVLVPLDSQAPETVQYAFAYAKKIAEKSATPLDVVLLTHTKAQPGFMHLDAVLGARGSKALSKGAVQLPWGGSLRSETLQTIKSSVIGPKPAIVIVYFAEAKILDFVDGLKNLEGLIVVPDLPGGAKAWAERWSPATHGQAQRAAPAVLISDPVVVQALTSLSKMVNLSTGLLNPRDKDYADEVLRILRAKGHSDPSGQIKSWAIQNGWRPDGATALEALSRKVWSLQRAPSTRGYHNVEGRYARWSGGED</sequence>
<name>A0A7W7IPJ9_9CAUL</name>
<dbReference type="RefSeq" id="WP_184269356.1">
    <property type="nucleotide sequence ID" value="NZ_JACHKY010000003.1"/>
</dbReference>
<protein>
    <submittedName>
        <fullName evidence="1">Uncharacterized protein</fullName>
    </submittedName>
</protein>
<dbReference type="InterPro" id="IPR037210">
    <property type="entry name" value="YoaC-like_sf"/>
</dbReference>
<organism evidence="1 2">
    <name type="scientific">Brevundimonas bullata</name>
    <dbReference type="NCBI Taxonomy" id="13160"/>
    <lineage>
        <taxon>Bacteria</taxon>
        <taxon>Pseudomonadati</taxon>
        <taxon>Pseudomonadota</taxon>
        <taxon>Alphaproteobacteria</taxon>
        <taxon>Caulobacterales</taxon>
        <taxon>Caulobacteraceae</taxon>
        <taxon>Brevundimonas</taxon>
    </lineage>
</organism>
<comment type="caution">
    <text evidence="1">The sequence shown here is derived from an EMBL/GenBank/DDBJ whole genome shotgun (WGS) entry which is preliminary data.</text>
</comment>